<comment type="caution">
    <text evidence="8">The sequence shown here is derived from an EMBL/GenBank/DDBJ whole genome shotgun (WGS) entry which is preliminary data.</text>
</comment>
<dbReference type="GO" id="GO:0032885">
    <property type="term" value="P:regulation of polysaccharide biosynthetic process"/>
    <property type="evidence" value="ECO:0007669"/>
    <property type="project" value="TreeGrafter"/>
</dbReference>
<dbReference type="InterPro" id="IPR033434">
    <property type="entry name" value="MucB/RseB_N"/>
</dbReference>
<evidence type="ECO:0000256" key="4">
    <source>
        <dbReference type="ARBA" id="ARBA00022764"/>
    </source>
</evidence>
<feature type="signal peptide" evidence="5">
    <location>
        <begin position="1"/>
        <end position="37"/>
    </location>
</feature>
<evidence type="ECO:0000259" key="6">
    <source>
        <dbReference type="Pfam" id="PF03888"/>
    </source>
</evidence>
<dbReference type="OrthoDB" id="7067274at2"/>
<dbReference type="Pfam" id="PF17188">
    <property type="entry name" value="MucB_RseB_C"/>
    <property type="match status" value="1"/>
</dbReference>
<sequence length="341" mass="36934">MRATARRAGRRACASVLRRQVLVMGLGMLGLAAGVHAGNASGGNAVHSVTDWLSRVEAAPRKHNYIGTMVVSAGAGAMSSARIWHACTADLQVERVDALTGPARSSLRRDDRVVTLLPDQKLVRIERHDALGRFPDLLRSTGAAIADFYGVRPAGTERVAGFEADVVQLAPKDAHRFGYRVWTERRTGLVVKLQTLGHEGGVLEQAAFSELQLDVPLRPEKLIRMMTPPAGWRVERNEAVKTTAAAEGWQLKPGVPGFEAMDCYRRGEAAGAMHCVFSDGIAAVSLFVEPAQPGKPTREGVLAAGATHTLMRRLQDWTITAVGEVPPQTLRTFVQSLERRP</sequence>
<evidence type="ECO:0000313" key="9">
    <source>
        <dbReference type="Proteomes" id="UP000297564"/>
    </source>
</evidence>
<accession>A0A4Z0BDF9</accession>
<dbReference type="EMBL" id="SMLL01000009">
    <property type="protein sequence ID" value="TFY96503.1"/>
    <property type="molecule type" value="Genomic_DNA"/>
</dbReference>
<dbReference type="Pfam" id="PF03888">
    <property type="entry name" value="MucB_RseB"/>
    <property type="match status" value="1"/>
</dbReference>
<dbReference type="GO" id="GO:0030288">
    <property type="term" value="C:outer membrane-bounded periplasmic space"/>
    <property type="evidence" value="ECO:0007669"/>
    <property type="project" value="TreeGrafter"/>
</dbReference>
<dbReference type="PIRSF" id="PIRSF005427">
    <property type="entry name" value="RseB"/>
    <property type="match status" value="1"/>
</dbReference>
<evidence type="ECO:0000259" key="7">
    <source>
        <dbReference type="Pfam" id="PF17188"/>
    </source>
</evidence>
<feature type="chain" id="PRO_5021503724" evidence="5">
    <location>
        <begin position="38"/>
        <end position="341"/>
    </location>
</feature>
<dbReference type="Proteomes" id="UP000297564">
    <property type="component" value="Unassembled WGS sequence"/>
</dbReference>
<keyword evidence="3 5" id="KW-0732">Signal</keyword>
<dbReference type="Gene3D" id="3.30.200.100">
    <property type="entry name" value="MucB/RseB, C-terminal domain"/>
    <property type="match status" value="1"/>
</dbReference>
<evidence type="ECO:0000313" key="8">
    <source>
        <dbReference type="EMBL" id="TFY96503.1"/>
    </source>
</evidence>
<dbReference type="CDD" id="cd16327">
    <property type="entry name" value="RseB"/>
    <property type="match status" value="1"/>
</dbReference>
<feature type="domain" description="MucB/RseB N-terminal" evidence="6">
    <location>
        <begin position="49"/>
        <end position="225"/>
    </location>
</feature>
<evidence type="ECO:0000256" key="3">
    <source>
        <dbReference type="ARBA" id="ARBA00022729"/>
    </source>
</evidence>
<comment type="similarity">
    <text evidence="2">Belongs to the RseB family.</text>
</comment>
<keyword evidence="9" id="KW-1185">Reference proteome</keyword>
<dbReference type="PANTHER" id="PTHR38782:SF1">
    <property type="entry name" value="SIGMA-E FACTOR REGULATORY PROTEIN RSEB"/>
    <property type="match status" value="1"/>
</dbReference>
<feature type="domain" description="MucB/RseB C-terminal" evidence="7">
    <location>
        <begin position="244"/>
        <end position="338"/>
    </location>
</feature>
<organism evidence="8 9">
    <name type="scientific">Ramlibacter rhizophilus</name>
    <dbReference type="NCBI Taxonomy" id="1781167"/>
    <lineage>
        <taxon>Bacteria</taxon>
        <taxon>Pseudomonadati</taxon>
        <taxon>Pseudomonadota</taxon>
        <taxon>Betaproteobacteria</taxon>
        <taxon>Burkholderiales</taxon>
        <taxon>Comamonadaceae</taxon>
        <taxon>Ramlibacter</taxon>
    </lineage>
</organism>
<dbReference type="InterPro" id="IPR005588">
    <property type="entry name" value="MucB_RseB"/>
</dbReference>
<proteinExistence type="inferred from homology"/>
<comment type="subcellular location">
    <subcellularLocation>
        <location evidence="1">Periplasm</location>
    </subcellularLocation>
</comment>
<evidence type="ECO:0000256" key="5">
    <source>
        <dbReference type="SAM" id="SignalP"/>
    </source>
</evidence>
<reference evidence="8 9" key="1">
    <citation type="submission" date="2019-03" db="EMBL/GenBank/DDBJ databases">
        <title>Ramlibacter rhizophilus CCTCC AB2015357, whole genome shotgun sequence.</title>
        <authorList>
            <person name="Zhang X."/>
            <person name="Feng G."/>
            <person name="Zhu H."/>
        </authorList>
    </citation>
    <scope>NUCLEOTIDE SEQUENCE [LARGE SCALE GENOMIC DNA]</scope>
    <source>
        <strain evidence="8 9">CCTCC AB2015357</strain>
    </source>
</reference>
<protein>
    <submittedName>
        <fullName evidence="8">Transcriptional regulator</fullName>
    </submittedName>
</protein>
<dbReference type="AlphaFoldDB" id="A0A4Z0BDF9"/>
<gene>
    <name evidence="8" type="ORF">EZ242_21000</name>
</gene>
<dbReference type="InterPro" id="IPR038484">
    <property type="entry name" value="MucB/RseB_C_sf"/>
</dbReference>
<name>A0A4Z0BDF9_9BURK</name>
<dbReference type="Gene3D" id="2.50.20.10">
    <property type="entry name" value="Lipoprotein localisation LolA/LolB/LppX"/>
    <property type="match status" value="1"/>
</dbReference>
<dbReference type="InterPro" id="IPR033436">
    <property type="entry name" value="MucB/RseB_C"/>
</dbReference>
<dbReference type="GO" id="GO:0045152">
    <property type="term" value="F:antisigma factor binding"/>
    <property type="evidence" value="ECO:0007669"/>
    <property type="project" value="TreeGrafter"/>
</dbReference>
<evidence type="ECO:0000256" key="2">
    <source>
        <dbReference type="ARBA" id="ARBA00008150"/>
    </source>
</evidence>
<keyword evidence="4" id="KW-0574">Periplasm</keyword>
<evidence type="ECO:0000256" key="1">
    <source>
        <dbReference type="ARBA" id="ARBA00004418"/>
    </source>
</evidence>
<dbReference type="PANTHER" id="PTHR38782">
    <property type="match status" value="1"/>
</dbReference>